<dbReference type="InterPro" id="IPR016161">
    <property type="entry name" value="Ald_DH/histidinol_DH"/>
</dbReference>
<reference evidence="4" key="2">
    <citation type="submission" date="2019-01" db="EMBL/GenBank/DDBJ databases">
        <title>Sinorhodobacter populi sp. nov. isolated from the symptomatic bark tissue of Populus euramericana canker.</title>
        <authorList>
            <person name="Li Y."/>
        </authorList>
    </citation>
    <scope>NUCLEOTIDE SEQUENCE [LARGE SCALE GENOMIC DNA]</scope>
    <source>
        <strain evidence="4">CGMCC 1.12963</strain>
    </source>
</reference>
<evidence type="ECO:0000259" key="2">
    <source>
        <dbReference type="Pfam" id="PF00171"/>
    </source>
</evidence>
<sequence length="730" mass="73251">MATVKEILETMDYGPGTENPAEVRAWLAARGRFGPFIAGAFTAPGETRAVRNPATGAVLAEVAQGGAEDIAAALDAARAAQPGWAARPDQARAEVLYALARRLQKRASFLAGLATLDTGTPIRESRDPDLAQAVRAFQHAAGRAALRDMDHPDRAPHAVTGVVLAPALPLMGFATAIAPVLAAGGTVVVVPAPEAPLSALVLAEICTAAGLPAGVVNIVTGDADTALALAGAKLDRLIFAGTTEVGRAARRASAPHGPALSLSLDGSSPVLVFPDADLDAAVEGVVAGWLAGGQLPSAGARLLVAEAVAEPFTARLTARLAKLQVGDPLARGSDIGALVSEAAAERLAALIATTEAEGAQALRPAAPLPETGAFVAPTFLLGTAPATPINGAPLRGPVATLMTFRTPAEAIELANASRFGAAASVWSENITLATDIAARLHAATVWINSTAIFDAAAPAGARRDSGFGATGFEAALAPLPPRALPEAATGGLDAAPAPGPGAVAGAVEAAQKAAGWAKMSGHGRAQVLRSIAETLSQRRAGLAARLHEAGHDPAEVTATIALAFRAAALADAGAGHLAATGAQMQTLLRAEPLGVIGIACQNTQPLLGLAALVLPAIAAGNRVVAIPAEAFPAAATELAQVFASAGLPAGVVTLVSGPRDALASVLAGHDEVAALWYCGAPATAARLRADTAASLKPVWCPAPQDWAAAPLRATFAEAQQHKTIWLPYGA</sequence>
<dbReference type="Gene3D" id="3.40.605.10">
    <property type="entry name" value="Aldehyde Dehydrogenase, Chain A, domain 1"/>
    <property type="match status" value="2"/>
</dbReference>
<comment type="caution">
    <text evidence="3">The sequence shown here is derived from an EMBL/GenBank/DDBJ whole genome shotgun (WGS) entry which is preliminary data.</text>
</comment>
<gene>
    <name evidence="3" type="ORF">EOW66_03015</name>
</gene>
<feature type="domain" description="Aldehyde dehydrogenase" evidence="2">
    <location>
        <begin position="502"/>
        <end position="698"/>
    </location>
</feature>
<dbReference type="Proteomes" id="UP000288071">
    <property type="component" value="Unassembled WGS sequence"/>
</dbReference>
<dbReference type="InterPro" id="IPR016163">
    <property type="entry name" value="Ald_DH_C"/>
</dbReference>
<evidence type="ECO:0000313" key="4">
    <source>
        <dbReference type="Proteomes" id="UP000288071"/>
    </source>
</evidence>
<proteinExistence type="predicted"/>
<keyword evidence="4" id="KW-1185">Reference proteome</keyword>
<dbReference type="InterPro" id="IPR016162">
    <property type="entry name" value="Ald_DH_N"/>
</dbReference>
<dbReference type="InterPro" id="IPR015590">
    <property type="entry name" value="Aldehyde_DH_dom"/>
</dbReference>
<dbReference type="GO" id="GO:0016620">
    <property type="term" value="F:oxidoreductase activity, acting on the aldehyde or oxo group of donors, NAD or NADP as acceptor"/>
    <property type="evidence" value="ECO:0007669"/>
    <property type="project" value="InterPro"/>
</dbReference>
<organism evidence="3 4">
    <name type="scientific">Paenirhodobacter huangdaonensis</name>
    <dbReference type="NCBI Taxonomy" id="2501515"/>
    <lineage>
        <taxon>Bacteria</taxon>
        <taxon>Pseudomonadati</taxon>
        <taxon>Pseudomonadota</taxon>
        <taxon>Alphaproteobacteria</taxon>
        <taxon>Rhodobacterales</taxon>
        <taxon>Rhodobacter group</taxon>
        <taxon>Paenirhodobacter</taxon>
    </lineage>
</organism>
<dbReference type="Gene3D" id="3.40.309.10">
    <property type="entry name" value="Aldehyde Dehydrogenase, Chain A, domain 2"/>
    <property type="match status" value="1"/>
</dbReference>
<name>A0A3S3MD02_9RHOB</name>
<dbReference type="EMBL" id="SAVA01000001">
    <property type="protein sequence ID" value="RWR55050.1"/>
    <property type="molecule type" value="Genomic_DNA"/>
</dbReference>
<keyword evidence="1" id="KW-0560">Oxidoreductase</keyword>
<evidence type="ECO:0000256" key="1">
    <source>
        <dbReference type="ARBA" id="ARBA00023002"/>
    </source>
</evidence>
<feature type="domain" description="Aldehyde dehydrogenase" evidence="2">
    <location>
        <begin position="46"/>
        <end position="476"/>
    </location>
</feature>
<dbReference type="AlphaFoldDB" id="A0A3S3MD02"/>
<dbReference type="RefSeq" id="WP_128154708.1">
    <property type="nucleotide sequence ID" value="NZ_JBHSOM010000007.1"/>
</dbReference>
<dbReference type="SUPFAM" id="SSF53720">
    <property type="entry name" value="ALDH-like"/>
    <property type="match status" value="2"/>
</dbReference>
<protein>
    <submittedName>
        <fullName evidence="3">Aldehyde dehydrogenase family protein</fullName>
    </submittedName>
</protein>
<reference evidence="3 4" key="1">
    <citation type="submission" date="2019-01" db="EMBL/GenBank/DDBJ databases">
        <title>Sinorhodobacter populi sp. nov. isolated from the symptomatic bark tissue of Populus euramericana canker.</title>
        <authorList>
            <person name="Xu G."/>
        </authorList>
    </citation>
    <scope>NUCLEOTIDE SEQUENCE [LARGE SCALE GENOMIC DNA]</scope>
    <source>
        <strain evidence="3 4">CGMCC 1.12963</strain>
    </source>
</reference>
<evidence type="ECO:0000313" key="3">
    <source>
        <dbReference type="EMBL" id="RWR55050.1"/>
    </source>
</evidence>
<dbReference type="Pfam" id="PF00171">
    <property type="entry name" value="Aldedh"/>
    <property type="match status" value="2"/>
</dbReference>
<dbReference type="PANTHER" id="PTHR11699">
    <property type="entry name" value="ALDEHYDE DEHYDROGENASE-RELATED"/>
    <property type="match status" value="1"/>
</dbReference>
<accession>A0A3S3MD02</accession>